<evidence type="ECO:0000313" key="1">
    <source>
        <dbReference type="EMBL" id="CUF23308.1"/>
    </source>
</evidence>
<proteinExistence type="predicted"/>
<keyword evidence="2" id="KW-1185">Reference proteome</keyword>
<dbReference type="AlphaFoldDB" id="A0A0S4IQB5"/>
<dbReference type="EMBL" id="CYKH01000272">
    <property type="protein sequence ID" value="CUF23308.1"/>
    <property type="molecule type" value="Genomic_DNA"/>
</dbReference>
<evidence type="ECO:0000313" key="2">
    <source>
        <dbReference type="Proteomes" id="UP000051952"/>
    </source>
</evidence>
<protein>
    <submittedName>
        <fullName evidence="1">Uncharacterized protein</fullName>
    </submittedName>
</protein>
<accession>A0A0S4IQB5</accession>
<feature type="non-terminal residue" evidence="1">
    <location>
        <position position="1178"/>
    </location>
</feature>
<organism evidence="1 2">
    <name type="scientific">Bodo saltans</name>
    <name type="common">Flagellated protozoan</name>
    <dbReference type="NCBI Taxonomy" id="75058"/>
    <lineage>
        <taxon>Eukaryota</taxon>
        <taxon>Discoba</taxon>
        <taxon>Euglenozoa</taxon>
        <taxon>Kinetoplastea</taxon>
        <taxon>Metakinetoplastina</taxon>
        <taxon>Eubodonida</taxon>
        <taxon>Bodonidae</taxon>
        <taxon>Bodo</taxon>
    </lineage>
</organism>
<sequence length="1178" mass="122783">MILIQFSATSSPVKNLTILVQNSVSANVVIEGNAAAPTMIGLSITMTNVTNPAAPSPPAGLDCTTTFHPWCYAMVSIARVDVLLKTTISLTNVVLLRNVTNLVRLALWSRMSDAVIFVGNATHSGGMSCVTLGESGEATNSNITIVNTTTVARGVFATNSATALILDVGGTQLASVRVLLDNVVVTDNPSSGGLVSGGGSIAALFFANTTITAASFVIIRNSLIDVYNAARGRILYVLESTLSSSHLEVANTRLVAKALSAVTGVQFFESSAIDGSTIQIIGVTVTTVNSASVFSCLGSFSNLNGSSMLISGSAFSSLFVGSALYFADATSVNSTLVVVNTTSSLSATTTNIAAVAILVESALWDRVNMTFTNVSCNGGYAAFTFRSSTVLNSSIFIASSMVSQSSIALLLANALLSSDSSLFMTSTRFAVRSQGISLQGSTIADNSIMIVSRSVLIDNATSPGTSILALNLSDTTIDSSNLLASLLPSPSFIGTPLVMSTVELYHSSNLTFDMGDANWSRPSTFDAYLVYFGDSSIAVASTVSITLPASIQRSGAELGSYTQKSPFYLSDCFLAEGAVVSVHGPPTVDRTEIEWPSMFAVVYVDSLTIATGAQLRFSGLLLHNVIAGNAFMIYNGLIDGSNSSVSLVSITVHVGPRAGVRALTVGTMVGLSITLSRTQNFAAVRMTSVLCVHDMSQLDTRCIVVTQSNFTGFALLYLANFSGPVSSGAVPVTFQSSYVLNMSRVIVWENSVFGVNATVPNASLAGPFRVGFALIVSETMITNSFLAAFPNSVMMDISSSSTSPALAAAWIMGVYLVTMTLVNSTIILTNFTFTQCPQQNTTRVELFNISDGCILNASTIIIETAKMDCGVVCESLLGESVLDFSDTLMSIGTALQTSPSATLVQIDLESTRCNSAPSSTSLQPAVVAVTTTTTTTASFSFLPTINVSLSHVTFAAPWTGLPSLSLCSSSSTCVAFVSLASPTVIVSLSLNSVDIVGTTQLISANALTTNASVDLYCTSWRRHRFSEPKRIDNCNDLRTHVFVHPNIVVDVAKTSNASCVAANQWNSLTDSPSTFDTLTQTTTDTKTSLRYTGTQTISSSLSLPILNDLSLTTPPLAPGISAASLTATAGAVLSGGGGAIGEAASLAALAMITCGGRRTFGSNTGVQRLVISVFYDLG</sequence>
<reference evidence="2" key="1">
    <citation type="submission" date="2015-09" db="EMBL/GenBank/DDBJ databases">
        <authorList>
            <consortium name="Pathogen Informatics"/>
        </authorList>
    </citation>
    <scope>NUCLEOTIDE SEQUENCE [LARGE SCALE GENOMIC DNA]</scope>
    <source>
        <strain evidence="2">Lake Konstanz</strain>
    </source>
</reference>
<name>A0A0S4IQB5_BODSA</name>
<dbReference type="VEuPathDB" id="TriTrypDB:BSAL_60405"/>
<gene>
    <name evidence="1" type="ORF">BSAL_60420</name>
</gene>
<dbReference type="Proteomes" id="UP000051952">
    <property type="component" value="Unassembled WGS sequence"/>
</dbReference>